<protein>
    <submittedName>
        <fullName evidence="2">Uncharacterized protein</fullName>
    </submittedName>
</protein>
<comment type="caution">
    <text evidence="2">The sequence shown here is derived from an EMBL/GenBank/DDBJ whole genome shotgun (WGS) entry which is preliminary data.</text>
</comment>
<keyword evidence="1" id="KW-1133">Transmembrane helix</keyword>
<accession>A0A7J7VMF2</accession>
<keyword evidence="1" id="KW-0472">Membrane</keyword>
<dbReference type="Proteomes" id="UP000558488">
    <property type="component" value="Unassembled WGS sequence"/>
</dbReference>
<keyword evidence="3" id="KW-1185">Reference proteome</keyword>
<sequence length="125" mass="14335">MHDILHFLCPWMFAVWSFSELERSLFLKLLTLSPCSLCSGRQIFVGFISSFPSLLSLSSLSLSLFFLIEFIGVTLVCRLYMFQVYNSTTRHLHTALCVPKQSLFPSPFPPFAHHHLAPMPLSLWL</sequence>
<proteinExistence type="predicted"/>
<feature type="transmembrane region" description="Helical" evidence="1">
    <location>
        <begin position="60"/>
        <end position="81"/>
    </location>
</feature>
<keyword evidence="1" id="KW-0812">Transmembrane</keyword>
<evidence type="ECO:0000256" key="1">
    <source>
        <dbReference type="SAM" id="Phobius"/>
    </source>
</evidence>
<reference evidence="2 3" key="1">
    <citation type="journal article" date="2020" name="Nature">
        <title>Six reference-quality genomes reveal evolution of bat adaptations.</title>
        <authorList>
            <person name="Jebb D."/>
            <person name="Huang Z."/>
            <person name="Pippel M."/>
            <person name="Hughes G.M."/>
            <person name="Lavrichenko K."/>
            <person name="Devanna P."/>
            <person name="Winkler S."/>
            <person name="Jermiin L.S."/>
            <person name="Skirmuntt E.C."/>
            <person name="Katzourakis A."/>
            <person name="Burkitt-Gray L."/>
            <person name="Ray D.A."/>
            <person name="Sullivan K.A.M."/>
            <person name="Roscito J.G."/>
            <person name="Kirilenko B.M."/>
            <person name="Davalos L.M."/>
            <person name="Corthals A.P."/>
            <person name="Power M.L."/>
            <person name="Jones G."/>
            <person name="Ransome R.D."/>
            <person name="Dechmann D.K.N."/>
            <person name="Locatelli A.G."/>
            <person name="Puechmaille S.J."/>
            <person name="Fedrigo O."/>
            <person name="Jarvis E.D."/>
            <person name="Hiller M."/>
            <person name="Vernes S.C."/>
            <person name="Myers E.W."/>
            <person name="Teeling E.C."/>
        </authorList>
    </citation>
    <scope>NUCLEOTIDE SEQUENCE [LARGE SCALE GENOMIC DNA]</scope>
    <source>
        <strain evidence="2">MPipKuh1</strain>
        <tissue evidence="2">Flight muscle</tissue>
    </source>
</reference>
<gene>
    <name evidence="2" type="ORF">mPipKuh1_008400</name>
</gene>
<name>A0A7J7VMF2_PIPKU</name>
<dbReference type="EMBL" id="JACAGB010000014">
    <property type="protein sequence ID" value="KAF6326405.1"/>
    <property type="molecule type" value="Genomic_DNA"/>
</dbReference>
<dbReference type="AlphaFoldDB" id="A0A7J7VMF2"/>
<evidence type="ECO:0000313" key="2">
    <source>
        <dbReference type="EMBL" id="KAF6326405.1"/>
    </source>
</evidence>
<evidence type="ECO:0000313" key="3">
    <source>
        <dbReference type="Proteomes" id="UP000558488"/>
    </source>
</evidence>
<organism evidence="2 3">
    <name type="scientific">Pipistrellus kuhlii</name>
    <name type="common">Kuhl's pipistrelle</name>
    <dbReference type="NCBI Taxonomy" id="59472"/>
    <lineage>
        <taxon>Eukaryota</taxon>
        <taxon>Metazoa</taxon>
        <taxon>Chordata</taxon>
        <taxon>Craniata</taxon>
        <taxon>Vertebrata</taxon>
        <taxon>Euteleostomi</taxon>
        <taxon>Mammalia</taxon>
        <taxon>Eutheria</taxon>
        <taxon>Laurasiatheria</taxon>
        <taxon>Chiroptera</taxon>
        <taxon>Yangochiroptera</taxon>
        <taxon>Vespertilionidae</taxon>
        <taxon>Pipistrellus</taxon>
    </lineage>
</organism>